<gene>
    <name evidence="1" type="ORF">GCM10023261_08810</name>
</gene>
<dbReference type="Proteomes" id="UP001500864">
    <property type="component" value="Unassembled WGS sequence"/>
</dbReference>
<protein>
    <submittedName>
        <fullName evidence="1">Uncharacterized protein</fullName>
    </submittedName>
</protein>
<dbReference type="RefSeq" id="WP_345115740.1">
    <property type="nucleotide sequence ID" value="NZ_BAABIZ010000007.1"/>
</dbReference>
<comment type="caution">
    <text evidence="1">The sequence shown here is derived from an EMBL/GenBank/DDBJ whole genome shotgun (WGS) entry which is preliminary data.</text>
</comment>
<dbReference type="EMBL" id="BAABIZ010000007">
    <property type="protein sequence ID" value="GAA5107432.1"/>
    <property type="molecule type" value="Genomic_DNA"/>
</dbReference>
<organism evidence="1 2">
    <name type="scientific">Bartonella jaculi</name>
    <dbReference type="NCBI Taxonomy" id="686226"/>
    <lineage>
        <taxon>Bacteria</taxon>
        <taxon>Pseudomonadati</taxon>
        <taxon>Pseudomonadota</taxon>
        <taxon>Alphaproteobacteria</taxon>
        <taxon>Hyphomicrobiales</taxon>
        <taxon>Bartonellaceae</taxon>
        <taxon>Bartonella</taxon>
    </lineage>
</organism>
<name>A0ABP9N1Z6_9HYPH</name>
<proteinExistence type="predicted"/>
<sequence length="51" mass="5778">MWEGDVYDASAYGICVPYMLKMLIAGKIGTEIKRDKKELFGFSTSLWTLSI</sequence>
<accession>A0ABP9N1Z6</accession>
<keyword evidence="2" id="KW-1185">Reference proteome</keyword>
<evidence type="ECO:0000313" key="1">
    <source>
        <dbReference type="EMBL" id="GAA5107432.1"/>
    </source>
</evidence>
<evidence type="ECO:0000313" key="2">
    <source>
        <dbReference type="Proteomes" id="UP001500864"/>
    </source>
</evidence>
<reference evidence="2" key="1">
    <citation type="journal article" date="2019" name="Int. J. Syst. Evol. Microbiol.">
        <title>The Global Catalogue of Microorganisms (GCM) 10K type strain sequencing project: providing services to taxonomists for standard genome sequencing and annotation.</title>
        <authorList>
            <consortium name="The Broad Institute Genomics Platform"/>
            <consortium name="The Broad Institute Genome Sequencing Center for Infectious Disease"/>
            <person name="Wu L."/>
            <person name="Ma J."/>
        </authorList>
    </citation>
    <scope>NUCLEOTIDE SEQUENCE [LARGE SCALE GENOMIC DNA]</scope>
    <source>
        <strain evidence="2">JCM 17712</strain>
    </source>
</reference>